<keyword evidence="5 11" id="KW-0812">Transmembrane</keyword>
<feature type="transmembrane region" description="Helical" evidence="11">
    <location>
        <begin position="137"/>
        <end position="159"/>
    </location>
</feature>
<evidence type="ECO:0000256" key="4">
    <source>
        <dbReference type="ARBA" id="ARBA00022485"/>
    </source>
</evidence>
<keyword evidence="6" id="KW-0479">Metal-binding</keyword>
<dbReference type="AlphaFoldDB" id="A0A3S9SWX0"/>
<protein>
    <recommendedName>
        <fullName evidence="12">4Fe-4S domain-containing protein</fullName>
    </recommendedName>
</protein>
<evidence type="ECO:0000256" key="1">
    <source>
        <dbReference type="ARBA" id="ARBA00004651"/>
    </source>
</evidence>
<gene>
    <name evidence="13" type="ORF">BBF96_04875</name>
</gene>
<keyword evidence="8" id="KW-0408">Iron</keyword>
<dbReference type="Pfam" id="PF04060">
    <property type="entry name" value="FeS"/>
    <property type="match status" value="1"/>
</dbReference>
<dbReference type="GO" id="GO:0046872">
    <property type="term" value="F:metal ion binding"/>
    <property type="evidence" value="ECO:0007669"/>
    <property type="project" value="UniProtKB-KW"/>
</dbReference>
<evidence type="ECO:0000256" key="9">
    <source>
        <dbReference type="ARBA" id="ARBA00023014"/>
    </source>
</evidence>
<comment type="similarity">
    <text evidence="2">Belongs to the UPF0718 family.</text>
</comment>
<dbReference type="InterPro" id="IPR007202">
    <property type="entry name" value="4Fe-4S_dom"/>
</dbReference>
<name>A0A3S9SWX0_9FIRM</name>
<feature type="domain" description="4Fe-4S" evidence="12">
    <location>
        <begin position="178"/>
        <end position="237"/>
    </location>
</feature>
<keyword evidence="3" id="KW-1003">Cell membrane</keyword>
<keyword evidence="7 11" id="KW-1133">Transmembrane helix</keyword>
<keyword evidence="10 11" id="KW-0472">Membrane</keyword>
<evidence type="ECO:0000256" key="11">
    <source>
        <dbReference type="SAM" id="Phobius"/>
    </source>
</evidence>
<feature type="transmembrane region" description="Helical" evidence="11">
    <location>
        <begin position="82"/>
        <end position="99"/>
    </location>
</feature>
<keyword evidence="4" id="KW-0004">4Fe-4S</keyword>
<dbReference type="PROSITE" id="PS51656">
    <property type="entry name" value="4FE4S"/>
    <property type="match status" value="1"/>
</dbReference>
<evidence type="ECO:0000256" key="10">
    <source>
        <dbReference type="ARBA" id="ARBA00023136"/>
    </source>
</evidence>
<evidence type="ECO:0000259" key="12">
    <source>
        <dbReference type="PROSITE" id="PS51656"/>
    </source>
</evidence>
<evidence type="ECO:0000313" key="13">
    <source>
        <dbReference type="EMBL" id="AZR72785.1"/>
    </source>
</evidence>
<keyword evidence="9" id="KW-0411">Iron-sulfur</keyword>
<evidence type="ECO:0000256" key="7">
    <source>
        <dbReference type="ARBA" id="ARBA00022989"/>
    </source>
</evidence>
<dbReference type="InterPro" id="IPR005524">
    <property type="entry name" value="DUF318"/>
</dbReference>
<feature type="transmembrane region" description="Helical" evidence="11">
    <location>
        <begin position="111"/>
        <end position="131"/>
    </location>
</feature>
<dbReference type="KEGG" id="aft:BBF96_04875"/>
<dbReference type="Proteomes" id="UP000267250">
    <property type="component" value="Chromosome"/>
</dbReference>
<dbReference type="Gene3D" id="1.10.15.40">
    <property type="entry name" value="Electron transport complex subunit B, putative Fe-S cluster"/>
    <property type="match status" value="1"/>
</dbReference>
<feature type="transmembrane region" description="Helical" evidence="11">
    <location>
        <begin position="41"/>
        <end position="62"/>
    </location>
</feature>
<dbReference type="Pfam" id="PF03773">
    <property type="entry name" value="ArsP_1"/>
    <property type="match status" value="1"/>
</dbReference>
<dbReference type="EMBL" id="CP016379">
    <property type="protein sequence ID" value="AZR72785.1"/>
    <property type="molecule type" value="Genomic_DNA"/>
</dbReference>
<comment type="subcellular location">
    <subcellularLocation>
        <location evidence="1">Cell membrane</location>
        <topology evidence="1">Multi-pass membrane protein</topology>
    </subcellularLocation>
</comment>
<evidence type="ECO:0000313" key="14">
    <source>
        <dbReference type="Proteomes" id="UP000267250"/>
    </source>
</evidence>
<feature type="transmembrane region" description="Helical" evidence="11">
    <location>
        <begin position="12"/>
        <end position="29"/>
    </location>
</feature>
<dbReference type="GO" id="GO:0005886">
    <property type="term" value="C:plasma membrane"/>
    <property type="evidence" value="ECO:0007669"/>
    <property type="project" value="UniProtKB-SubCell"/>
</dbReference>
<sequence length="241" mass="27219">MINTAKLKKYRLQILTIFLYAITFVYNTEIFERALKTTGGYLKEMVQILPAVFILSALITTWVPKEVIIRNFGKDSGLKGKLLSIFIGSVSAGPIYAAFPLAHSLLMKEASLSNVVIIISSWAVIKIPMLIVETKFLGFGFAGSRLILTIPAVLLIGYFTEKLMFKEKLIINNTYMDSNYQLIENINNVLPQYNCRRCGFESCRKYAENIVENNTRPDKCKLGGKRTTAQIKKLLSQEDDL</sequence>
<dbReference type="RefSeq" id="WP_127016119.1">
    <property type="nucleotide sequence ID" value="NZ_CP016379.1"/>
</dbReference>
<accession>A0A3S9SWX0</accession>
<keyword evidence="14" id="KW-1185">Reference proteome</keyword>
<evidence type="ECO:0000256" key="3">
    <source>
        <dbReference type="ARBA" id="ARBA00022475"/>
    </source>
</evidence>
<proteinExistence type="inferred from homology"/>
<dbReference type="OrthoDB" id="9798408at2"/>
<evidence type="ECO:0000256" key="8">
    <source>
        <dbReference type="ARBA" id="ARBA00023004"/>
    </source>
</evidence>
<evidence type="ECO:0000256" key="6">
    <source>
        <dbReference type="ARBA" id="ARBA00022723"/>
    </source>
</evidence>
<evidence type="ECO:0000256" key="2">
    <source>
        <dbReference type="ARBA" id="ARBA00006386"/>
    </source>
</evidence>
<reference evidence="13 14" key="1">
    <citation type="submission" date="2016-07" db="EMBL/GenBank/DDBJ databases">
        <title>Genome and transcriptome analysis of iron-reducing fermentative bacteria Anoxybacter fermentans.</title>
        <authorList>
            <person name="Zeng X."/>
            <person name="Shao Z."/>
        </authorList>
    </citation>
    <scope>NUCLEOTIDE SEQUENCE [LARGE SCALE GENOMIC DNA]</scope>
    <source>
        <strain evidence="13 14">DY22613</strain>
    </source>
</reference>
<evidence type="ECO:0000256" key="5">
    <source>
        <dbReference type="ARBA" id="ARBA00022692"/>
    </source>
</evidence>
<dbReference type="GO" id="GO:0051539">
    <property type="term" value="F:4 iron, 4 sulfur cluster binding"/>
    <property type="evidence" value="ECO:0007669"/>
    <property type="project" value="UniProtKB-KW"/>
</dbReference>
<organism evidence="13 14">
    <name type="scientific">Anoxybacter fermentans</name>
    <dbReference type="NCBI Taxonomy" id="1323375"/>
    <lineage>
        <taxon>Bacteria</taxon>
        <taxon>Bacillati</taxon>
        <taxon>Bacillota</taxon>
        <taxon>Clostridia</taxon>
        <taxon>Halanaerobiales</taxon>
        <taxon>Anoxybacter</taxon>
    </lineage>
</organism>